<keyword evidence="1" id="KW-0472">Membrane</keyword>
<feature type="domain" description="Bacterial spore germination immunoglobulin-like" evidence="2">
    <location>
        <begin position="94"/>
        <end position="166"/>
    </location>
</feature>
<organism evidence="3 4">
    <name type="scientific">Candidatus Lloydbacteria bacterium RIFCSPHIGHO2_01_FULL_49_22</name>
    <dbReference type="NCBI Taxonomy" id="1798658"/>
    <lineage>
        <taxon>Bacteria</taxon>
        <taxon>Candidatus Lloydiibacteriota</taxon>
    </lineage>
</organism>
<evidence type="ECO:0000256" key="1">
    <source>
        <dbReference type="SAM" id="Phobius"/>
    </source>
</evidence>
<dbReference type="Pfam" id="PF10648">
    <property type="entry name" value="Gmad2"/>
    <property type="match status" value="1"/>
</dbReference>
<accession>A0A1G2CVJ3</accession>
<dbReference type="Proteomes" id="UP000177122">
    <property type="component" value="Unassembled WGS sequence"/>
</dbReference>
<proteinExistence type="predicted"/>
<keyword evidence="1" id="KW-0812">Transmembrane</keyword>
<dbReference type="InterPro" id="IPR018911">
    <property type="entry name" value="Gmad2_Ig-like_dom"/>
</dbReference>
<reference evidence="3 4" key="1">
    <citation type="journal article" date="2016" name="Nat. Commun.">
        <title>Thousands of microbial genomes shed light on interconnected biogeochemical processes in an aquifer system.</title>
        <authorList>
            <person name="Anantharaman K."/>
            <person name="Brown C.T."/>
            <person name="Hug L.A."/>
            <person name="Sharon I."/>
            <person name="Castelle C.J."/>
            <person name="Probst A.J."/>
            <person name="Thomas B.C."/>
            <person name="Singh A."/>
            <person name="Wilkins M.J."/>
            <person name="Karaoz U."/>
            <person name="Brodie E.L."/>
            <person name="Williams K.H."/>
            <person name="Hubbard S.S."/>
            <person name="Banfield J.F."/>
        </authorList>
    </citation>
    <scope>NUCLEOTIDE SEQUENCE [LARGE SCALE GENOMIC DNA]</scope>
</reference>
<keyword evidence="1" id="KW-1133">Transmembrane helix</keyword>
<feature type="transmembrane region" description="Helical" evidence="1">
    <location>
        <begin position="32"/>
        <end position="52"/>
    </location>
</feature>
<sequence length="198" mass="21393">MEGAFYSRTNISIPLFFYRSTVCYTSTMNNRIYIFSGIILTLVLSALGYLLYTTVNAPIVLAPTISDIPLTTTTEVASVAPVLPVTSETAATRITVDTPLPETIARSPLTVSGNARGNWYFEASFPIMLVDANGVTLAQVPAQAQGDWMTDDFVPFNTILTWSSTSTVATSGVLILKRDNPSGLPEYDDSIAIPVLLQ</sequence>
<name>A0A1G2CVJ3_9BACT</name>
<gene>
    <name evidence="3" type="ORF">A2845_05300</name>
</gene>
<evidence type="ECO:0000259" key="2">
    <source>
        <dbReference type="Pfam" id="PF10648"/>
    </source>
</evidence>
<dbReference type="AlphaFoldDB" id="A0A1G2CVJ3"/>
<evidence type="ECO:0000313" key="3">
    <source>
        <dbReference type="EMBL" id="OGZ04681.1"/>
    </source>
</evidence>
<comment type="caution">
    <text evidence="3">The sequence shown here is derived from an EMBL/GenBank/DDBJ whole genome shotgun (WGS) entry which is preliminary data.</text>
</comment>
<dbReference type="EMBL" id="MHLI01000022">
    <property type="protein sequence ID" value="OGZ04681.1"/>
    <property type="molecule type" value="Genomic_DNA"/>
</dbReference>
<protein>
    <recommendedName>
        <fullName evidence="2">Bacterial spore germination immunoglobulin-like domain-containing protein</fullName>
    </recommendedName>
</protein>
<evidence type="ECO:0000313" key="4">
    <source>
        <dbReference type="Proteomes" id="UP000177122"/>
    </source>
</evidence>